<feature type="transmembrane region" description="Helical" evidence="2">
    <location>
        <begin position="72"/>
        <end position="90"/>
    </location>
</feature>
<dbReference type="AlphaFoldDB" id="A0A1T0CIF9"/>
<organism evidence="3 4">
    <name type="scientific">Lwoffella lincolnii</name>
    <dbReference type="NCBI Taxonomy" id="90241"/>
    <lineage>
        <taxon>Bacteria</taxon>
        <taxon>Pseudomonadati</taxon>
        <taxon>Pseudomonadota</taxon>
        <taxon>Gammaproteobacteria</taxon>
        <taxon>Moraxellales</taxon>
        <taxon>Moraxellaceae</taxon>
        <taxon>Lwoffella</taxon>
    </lineage>
</organism>
<dbReference type="GO" id="GO:0005886">
    <property type="term" value="C:plasma membrane"/>
    <property type="evidence" value="ECO:0007669"/>
    <property type="project" value="UniProtKB-SubCell"/>
</dbReference>
<dbReference type="STRING" id="90241.B0682_04880"/>
<keyword evidence="2" id="KW-1133">Transmembrane helix</keyword>
<evidence type="ECO:0000256" key="1">
    <source>
        <dbReference type="PIRNR" id="PIRNR016789"/>
    </source>
</evidence>
<keyword evidence="1" id="KW-0997">Cell inner membrane</keyword>
<dbReference type="PANTHER" id="PTHR35813">
    <property type="entry name" value="INNER MEMBRANE PROTEIN YBAN"/>
    <property type="match status" value="1"/>
</dbReference>
<gene>
    <name evidence="3" type="ORF">B0682_04880</name>
</gene>
<keyword evidence="1 2" id="KW-0472">Membrane</keyword>
<dbReference type="PIRSF" id="PIRSF016789">
    <property type="entry name" value="DUF454"/>
    <property type="match status" value="1"/>
</dbReference>
<dbReference type="InterPro" id="IPR007401">
    <property type="entry name" value="DUF454"/>
</dbReference>
<accession>A0A1T0CIF9</accession>
<name>A0A1T0CIF9_9GAMM</name>
<evidence type="ECO:0000313" key="3">
    <source>
        <dbReference type="EMBL" id="OOS22059.1"/>
    </source>
</evidence>
<reference evidence="3 4" key="1">
    <citation type="submission" date="2017-02" db="EMBL/GenBank/DDBJ databases">
        <title>Draft genome sequence of Moraxella lincolnii CCUG 9405T type strain.</title>
        <authorList>
            <person name="Salva-Serra F."/>
            <person name="Engstrom-Jakobsson H."/>
            <person name="Thorell K."/>
            <person name="Jaen-Luchoro D."/>
            <person name="Gonzales-Siles L."/>
            <person name="Karlsson R."/>
            <person name="Yazdan S."/>
            <person name="Boulund F."/>
            <person name="Johnning A."/>
            <person name="Engstrand L."/>
            <person name="Kristiansson E."/>
            <person name="Moore E."/>
        </authorList>
    </citation>
    <scope>NUCLEOTIDE SEQUENCE [LARGE SCALE GENOMIC DNA]</scope>
    <source>
        <strain evidence="3 4">CCUG 9405</strain>
    </source>
</reference>
<comment type="subcellular location">
    <subcellularLocation>
        <location evidence="1">Cell inner membrane</location>
        <topology evidence="1">Multi-pass membrane protein</topology>
    </subcellularLocation>
</comment>
<comment type="caution">
    <text evidence="3">The sequence shown here is derived from an EMBL/GenBank/DDBJ whole genome shotgun (WGS) entry which is preliminary data.</text>
</comment>
<proteinExistence type="predicted"/>
<protein>
    <recommendedName>
        <fullName evidence="1">Inner membrane protein</fullName>
    </recommendedName>
</protein>
<dbReference type="Pfam" id="PF04304">
    <property type="entry name" value="DUF454"/>
    <property type="match status" value="1"/>
</dbReference>
<keyword evidence="4" id="KW-1185">Reference proteome</keyword>
<keyword evidence="2" id="KW-0812">Transmembrane</keyword>
<dbReference type="EMBL" id="MUYT01000004">
    <property type="protein sequence ID" value="OOS22059.1"/>
    <property type="molecule type" value="Genomic_DNA"/>
</dbReference>
<feature type="transmembrane region" description="Helical" evidence="2">
    <location>
        <begin position="96"/>
        <end position="115"/>
    </location>
</feature>
<feature type="transmembrane region" description="Helical" evidence="2">
    <location>
        <begin position="7"/>
        <end position="26"/>
    </location>
</feature>
<keyword evidence="1" id="KW-1003">Cell membrane</keyword>
<sequence length="120" mass="13700">MVRGGFLCLGFLFLGIGIVGIILPVLPTTPFVLLATACFAKSSQKFHLWLVNHKTFGSFIRNWHERRAIPRYAKYLAWGMMAMSCAMLFYRLSHEMIWLAYAISAICLLTIIWMARLPDA</sequence>
<evidence type="ECO:0000313" key="4">
    <source>
        <dbReference type="Proteomes" id="UP000191094"/>
    </source>
</evidence>
<dbReference type="Proteomes" id="UP000191094">
    <property type="component" value="Unassembled WGS sequence"/>
</dbReference>
<evidence type="ECO:0000256" key="2">
    <source>
        <dbReference type="SAM" id="Phobius"/>
    </source>
</evidence>
<dbReference type="PANTHER" id="PTHR35813:SF1">
    <property type="entry name" value="INNER MEMBRANE PROTEIN YBAN"/>
    <property type="match status" value="1"/>
</dbReference>